<accession>A0A5C1K9M5</accession>
<dbReference type="Proteomes" id="UP000322144">
    <property type="component" value="Segment"/>
</dbReference>
<keyword evidence="2" id="KW-1185">Reference proteome</keyword>
<dbReference type="EMBL" id="MN103543">
    <property type="protein sequence ID" value="QEM41984.1"/>
    <property type="molecule type" value="Genomic_DNA"/>
</dbReference>
<name>A0A5C1K9M5_9CAUD</name>
<evidence type="ECO:0000313" key="2">
    <source>
        <dbReference type="Proteomes" id="UP000322144"/>
    </source>
</evidence>
<dbReference type="KEGG" id="vg:77937005"/>
<sequence>MKKLRLVKVIAKRVLWVLAFITRVQIVDPIVKAKARRAGFYSNPVDRSLEWKLADANFHADYNLARAVK</sequence>
<evidence type="ECO:0000313" key="1">
    <source>
        <dbReference type="EMBL" id="QEM41984.1"/>
    </source>
</evidence>
<reference evidence="1 2" key="1">
    <citation type="submission" date="2019-06" db="EMBL/GenBank/DDBJ databases">
        <title>A distant relative of Phikzvirus genus phages from a therapeutic phage collection.</title>
        <authorList>
            <person name="Hejnowicz M.S."/>
            <person name="Dabrowski K."/>
            <person name="Gawor J."/>
            <person name="Weber-Dabrowska B."/>
            <person name="Gromadka R."/>
            <person name="Lobocka M.B."/>
        </authorList>
    </citation>
    <scope>NUCLEOTIDE SEQUENCE [LARGE SCALE GENOMIC DNA]</scope>
</reference>
<protein>
    <submittedName>
        <fullName evidence="1">Uncharacterized protein</fullName>
    </submittedName>
</protein>
<dbReference type="GeneID" id="77937005"/>
<organism evidence="1 2">
    <name type="scientific">Pseudomonas phage vB_PaeM_PS119XW</name>
    <dbReference type="NCBI Taxonomy" id="2601632"/>
    <lineage>
        <taxon>Viruses</taxon>
        <taxon>Duplodnaviria</taxon>
        <taxon>Heunggongvirae</taxon>
        <taxon>Uroviricota</taxon>
        <taxon>Caudoviricetes</taxon>
        <taxon>Chimalliviridae</taxon>
        <taxon>Pawinskivirus</taxon>
        <taxon>Pawinskivirus PS119XW</taxon>
    </lineage>
</organism>
<proteinExistence type="predicted"/>
<dbReference type="RefSeq" id="YP_010660995.1">
    <property type="nucleotide sequence ID" value="NC_070882.1"/>
</dbReference>